<dbReference type="CDD" id="cd00653">
    <property type="entry name" value="RNA_pol_B_RPB2"/>
    <property type="match status" value="1"/>
</dbReference>
<evidence type="ECO:0000256" key="9">
    <source>
        <dbReference type="SAM" id="MobiDB-lite"/>
    </source>
</evidence>
<feature type="domain" description="RNA polymerase Rpb2" evidence="13">
    <location>
        <begin position="479"/>
        <end position="543"/>
    </location>
</feature>
<dbReference type="Gene3D" id="2.40.270.10">
    <property type="entry name" value="DNA-directed RNA polymerase, subunit 2, domain 6"/>
    <property type="match status" value="1"/>
</dbReference>
<dbReference type="GO" id="GO:0006351">
    <property type="term" value="P:DNA-templated transcription"/>
    <property type="evidence" value="ECO:0007669"/>
    <property type="project" value="InterPro"/>
</dbReference>
<feature type="domain" description="RNA polymerase Rpb2" evidence="11">
    <location>
        <begin position="1064"/>
        <end position="1140"/>
    </location>
</feature>
<evidence type="ECO:0000259" key="10">
    <source>
        <dbReference type="Pfam" id="PF00562"/>
    </source>
</evidence>
<dbReference type="InterPro" id="IPR007646">
    <property type="entry name" value="RNA_pol_Rpb2_4"/>
</dbReference>
<evidence type="ECO:0000313" key="15">
    <source>
        <dbReference type="EMBL" id="QHU13100.1"/>
    </source>
</evidence>
<evidence type="ECO:0000256" key="3">
    <source>
        <dbReference type="ARBA" id="ARBA00022478"/>
    </source>
</evidence>
<dbReference type="EC" id="2.7.7.6" evidence="2"/>
<dbReference type="Gene3D" id="3.90.1100.10">
    <property type="match status" value="2"/>
</dbReference>
<dbReference type="Pfam" id="PF00562">
    <property type="entry name" value="RNA_pol_Rpb2_6"/>
    <property type="match status" value="1"/>
</dbReference>
<dbReference type="Gene3D" id="3.90.1800.10">
    <property type="entry name" value="RNA polymerase alpha subunit dimerisation domain"/>
    <property type="match status" value="1"/>
</dbReference>
<reference evidence="15" key="1">
    <citation type="journal article" date="2020" name="Nature">
        <title>Giant virus diversity and host interactions through global metagenomics.</title>
        <authorList>
            <person name="Schulz F."/>
            <person name="Roux S."/>
            <person name="Paez-Espino D."/>
            <person name="Jungbluth S."/>
            <person name="Walsh D.A."/>
            <person name="Denef V.J."/>
            <person name="McMahon K.D."/>
            <person name="Konstantinidis K.T."/>
            <person name="Eloe-Fadrosh E.A."/>
            <person name="Kyrpides N.C."/>
            <person name="Woyke T."/>
        </authorList>
    </citation>
    <scope>NUCLEOTIDE SEQUENCE</scope>
    <source>
        <strain evidence="15">GVMAG-S-1101176-114</strain>
    </source>
</reference>
<keyword evidence="5" id="KW-0548">Nucleotidyltransferase</keyword>
<dbReference type="InterPro" id="IPR007644">
    <property type="entry name" value="RNA_pol_bsu_protrusion"/>
</dbReference>
<feature type="domain" description="RNA polymerase Rpb2" evidence="14">
    <location>
        <begin position="580"/>
        <end position="636"/>
    </location>
</feature>
<dbReference type="InterPro" id="IPR014724">
    <property type="entry name" value="RNA_pol_RPB2_OB-fold"/>
</dbReference>
<dbReference type="Gene3D" id="2.40.50.150">
    <property type="match status" value="1"/>
</dbReference>
<evidence type="ECO:0000256" key="7">
    <source>
        <dbReference type="ARBA" id="ARBA00022833"/>
    </source>
</evidence>
<dbReference type="Pfam" id="PF04560">
    <property type="entry name" value="RNA_pol_Rpb2_7"/>
    <property type="match status" value="1"/>
</dbReference>
<evidence type="ECO:0000256" key="8">
    <source>
        <dbReference type="ARBA" id="ARBA00023163"/>
    </source>
</evidence>
<name>A0A6C0K8G5_9ZZZZ</name>
<comment type="similarity">
    <text evidence="1">Belongs to the RNA polymerase beta chain family.</text>
</comment>
<evidence type="ECO:0000259" key="14">
    <source>
        <dbReference type="Pfam" id="PF04566"/>
    </source>
</evidence>
<evidence type="ECO:0000256" key="2">
    <source>
        <dbReference type="ARBA" id="ARBA00012418"/>
    </source>
</evidence>
<dbReference type="PROSITE" id="PS01166">
    <property type="entry name" value="RNA_POL_BETA"/>
    <property type="match status" value="1"/>
</dbReference>
<evidence type="ECO:0000256" key="6">
    <source>
        <dbReference type="ARBA" id="ARBA00022723"/>
    </source>
</evidence>
<dbReference type="GO" id="GO:0003677">
    <property type="term" value="F:DNA binding"/>
    <property type="evidence" value="ECO:0007669"/>
    <property type="project" value="InterPro"/>
</dbReference>
<proteinExistence type="inferred from homology"/>
<evidence type="ECO:0000256" key="5">
    <source>
        <dbReference type="ARBA" id="ARBA00022695"/>
    </source>
</evidence>
<dbReference type="GO" id="GO:0003899">
    <property type="term" value="F:DNA-directed RNA polymerase activity"/>
    <property type="evidence" value="ECO:0007669"/>
    <property type="project" value="UniProtKB-EC"/>
</dbReference>
<dbReference type="EMBL" id="MN740813">
    <property type="protein sequence ID" value="QHU13100.1"/>
    <property type="molecule type" value="Genomic_DNA"/>
</dbReference>
<dbReference type="GO" id="GO:0032549">
    <property type="term" value="F:ribonucleoside binding"/>
    <property type="evidence" value="ECO:0007669"/>
    <property type="project" value="InterPro"/>
</dbReference>
<keyword evidence="8" id="KW-0804">Transcription</keyword>
<sequence>MNVRAARHVCDTYFGGTLNPIVQHHIESFNDLLERRIPVFLKASNPIQLLLTDNRAIRVFVGGMDGSRIFYKSPIDELENAVMPNTCRTENRTYGLECIADIDVEYTFGGAAASEVVKFEKVPIANLPLMVLSKYCHLTALTPQESYAQGEDLHELGGYFIIDGSERILLTQERLGNNLFYAGKRAIQTSEEEEQVGGTTGDTEESQESFAGVRSVSEDGTQGPYSHYLVIPPARREMPILEANLKKLFDYGATRIRGEPVITLPGFRIPVPPFSVMHLLGVQTDKDMYDTILFGVPEVNRSVYGDLFRQLILRHDKSLKDTSDMEILRVATKTRSQEEVFYNLQVKLFPHCGRLPEESTADVYRRKAYMMGHLMRLAMENALNLRPPTDRDHFKFKRFDVSGDLCFQEFRRIYKEVAKSMTLKMDTRVHFEERTYGGRGVITLLQRENIGFYWTAFEFMNQLSKSFKGKWGGKDGISQILSRVSRLGTVSQLRRSSLQMDPSVKALGARRLHGSSFGLTCPSDVPDGRNVGMIKHFSLLTTVSTQVSSQPLQDMLFKAPSFRKLSTIHPGAWDPSWTVVHLNGDILGVISGNMREIYEALLLYRRSNPGMISVAWDRTDNELVLLTDPGRPCRPIYRPGVNPDSVLAKRTWDSMVGELFDVVDASESDTIRISMTPFSDTLPSEIHGVFMLSPLSAIIPFSDHNPGTRTAFSCAQCRQGASWYHSNFHKRFDTITLIINTPQRPICDTWLYSHVLGRGGCMPYGENVMVAISTYSGYNQEDSVILNAGALRRGLFRTTYFHSYTVSETMMNPLEKTHTTIANPLTAMNVKLKADKDYSKLDESGVIRMGSEVDENTVLVGILAAGKDASQLPKRGQRGVVDGIQTFTTTNGVGKSKTTLHGYKIRVSESREPILGDKMSSRHGQKGTVGLIMDEADLPFTAKGLRPDLILNPHAIPSRMTTGQMFESTSARIGAALGTLIDATPFCSQSQDYREMLMKIGLEPNGSEMMYNGMTGEMMEMEIFMGPTYYLRSKLMVEDKINYRDTGSKTLLTRQPLEGRAAGGGLRIGEMERDALIAHGVSGFIEESFMKRSDEHEVLFQSGSGLLDSTQKEEPVGVLRMPYSMSLLVKELESMHVQPILNVRKE</sequence>
<feature type="domain" description="RNA polymerase beta subunit protrusion" evidence="12">
    <location>
        <begin position="21"/>
        <end position="429"/>
    </location>
</feature>
<protein>
    <recommendedName>
        <fullName evidence="2">DNA-directed RNA polymerase</fullName>
        <ecNumber evidence="2">2.7.7.6</ecNumber>
    </recommendedName>
</protein>
<feature type="domain" description="DNA-directed RNA polymerase subunit 2 hybrid-binding" evidence="10">
    <location>
        <begin position="696"/>
        <end position="1061"/>
    </location>
</feature>
<dbReference type="InterPro" id="IPR007121">
    <property type="entry name" value="RNA_pol_bsu_CS"/>
</dbReference>
<dbReference type="GO" id="GO:0000428">
    <property type="term" value="C:DNA-directed RNA polymerase complex"/>
    <property type="evidence" value="ECO:0007669"/>
    <property type="project" value="UniProtKB-KW"/>
</dbReference>
<evidence type="ECO:0000256" key="1">
    <source>
        <dbReference type="ARBA" id="ARBA00006835"/>
    </source>
</evidence>
<dbReference type="InterPro" id="IPR007120">
    <property type="entry name" value="DNA-dir_RNAP_su2_dom"/>
</dbReference>
<evidence type="ECO:0000259" key="11">
    <source>
        <dbReference type="Pfam" id="PF04560"/>
    </source>
</evidence>
<dbReference type="Pfam" id="PF04563">
    <property type="entry name" value="RNA_pol_Rpb2_1"/>
    <property type="match status" value="1"/>
</dbReference>
<dbReference type="Gene3D" id="3.90.1110.10">
    <property type="entry name" value="RNA polymerase Rpb2, domain 2"/>
    <property type="match status" value="1"/>
</dbReference>
<organism evidence="15">
    <name type="scientific">viral metagenome</name>
    <dbReference type="NCBI Taxonomy" id="1070528"/>
    <lineage>
        <taxon>unclassified sequences</taxon>
        <taxon>metagenomes</taxon>
        <taxon>organismal metagenomes</taxon>
    </lineage>
</organism>
<accession>A0A6C0K8G5</accession>
<dbReference type="AlphaFoldDB" id="A0A6C0K8G5"/>
<evidence type="ECO:0000256" key="4">
    <source>
        <dbReference type="ARBA" id="ARBA00022679"/>
    </source>
</evidence>
<keyword evidence="3" id="KW-0240">DNA-directed RNA polymerase</keyword>
<evidence type="ECO:0000259" key="12">
    <source>
        <dbReference type="Pfam" id="PF04563"/>
    </source>
</evidence>
<dbReference type="Pfam" id="PF04565">
    <property type="entry name" value="RNA_pol_Rpb2_3"/>
    <property type="match status" value="1"/>
</dbReference>
<dbReference type="InterPro" id="IPR037034">
    <property type="entry name" value="RNA_pol_Rpb2_2_sf"/>
</dbReference>
<dbReference type="InterPro" id="IPR007641">
    <property type="entry name" value="RNA_pol_Rpb2_7"/>
</dbReference>
<keyword evidence="7" id="KW-0862">Zinc</keyword>
<dbReference type="InterPro" id="IPR015712">
    <property type="entry name" value="DNA-dir_RNA_pol_su2"/>
</dbReference>
<dbReference type="PANTHER" id="PTHR20856">
    <property type="entry name" value="DNA-DIRECTED RNA POLYMERASE I SUBUNIT 2"/>
    <property type="match status" value="1"/>
</dbReference>
<dbReference type="InterPro" id="IPR007645">
    <property type="entry name" value="RNA_pol_Rpb2_3"/>
</dbReference>
<dbReference type="Pfam" id="PF04566">
    <property type="entry name" value="RNA_pol_Rpb2_4"/>
    <property type="match status" value="1"/>
</dbReference>
<dbReference type="GO" id="GO:0046872">
    <property type="term" value="F:metal ion binding"/>
    <property type="evidence" value="ECO:0007669"/>
    <property type="project" value="UniProtKB-KW"/>
</dbReference>
<evidence type="ECO:0000259" key="13">
    <source>
        <dbReference type="Pfam" id="PF04565"/>
    </source>
</evidence>
<dbReference type="SUPFAM" id="SSF64484">
    <property type="entry name" value="beta and beta-prime subunits of DNA dependent RNA-polymerase"/>
    <property type="match status" value="1"/>
</dbReference>
<feature type="region of interest" description="Disordered" evidence="9">
    <location>
        <begin position="190"/>
        <end position="220"/>
    </location>
</feature>
<keyword evidence="6" id="KW-0479">Metal-binding</keyword>
<keyword evidence="4" id="KW-0808">Transferase</keyword>
<dbReference type="InterPro" id="IPR037033">
    <property type="entry name" value="DNA-dir_RNAP_su2_hyb_sf"/>
</dbReference>